<dbReference type="AlphaFoldDB" id="A3ZQ16"/>
<dbReference type="OrthoDB" id="362700at2"/>
<dbReference type="STRING" id="314230.DSM3645_22896"/>
<evidence type="ECO:0000313" key="2">
    <source>
        <dbReference type="Proteomes" id="UP000004358"/>
    </source>
</evidence>
<dbReference type="eggNOG" id="ENOG5030UA9">
    <property type="taxonomic scope" value="Bacteria"/>
</dbReference>
<comment type="caution">
    <text evidence="1">The sequence shown here is derived from an EMBL/GenBank/DDBJ whole genome shotgun (WGS) entry which is preliminary data.</text>
</comment>
<name>A3ZQ16_9BACT</name>
<accession>A3ZQ16</accession>
<organism evidence="1 2">
    <name type="scientific">Blastopirellula marina DSM 3645</name>
    <dbReference type="NCBI Taxonomy" id="314230"/>
    <lineage>
        <taxon>Bacteria</taxon>
        <taxon>Pseudomonadati</taxon>
        <taxon>Planctomycetota</taxon>
        <taxon>Planctomycetia</taxon>
        <taxon>Pirellulales</taxon>
        <taxon>Pirellulaceae</taxon>
        <taxon>Blastopirellula</taxon>
    </lineage>
</organism>
<evidence type="ECO:0000313" key="1">
    <source>
        <dbReference type="EMBL" id="EAQ81289.1"/>
    </source>
</evidence>
<dbReference type="HOGENOM" id="CLU_920306_0_0_0"/>
<sequence length="302" mass="34079">MGTWGPGLYANDMARDLKPMVRAIAKIPVEPARVVELACEMYPEASLDPNDEGHTTFWLVLADQLYNWRVDAREAFERAIAIVDSGVDIQLPLHQEMGPADVRKREKSLQKLREKLVQPIDGVRKTLAAPEKLTMELGDIIVFPLAKGMIVVPGKDAMGTLNPYWSRALTARFGKQEQQDWGAAVLVKCELIFGFLASYCPIILDRRLYLDEKPTREMLLAHQGWDLTMPGTCSSAHFKRLQIEKVGRIKIDPDVIEQKFPSMYGLRNAAVKDISICESLYIGRRKPHNFESIQSLSEITLS</sequence>
<dbReference type="Proteomes" id="UP000004358">
    <property type="component" value="Unassembled WGS sequence"/>
</dbReference>
<proteinExistence type="predicted"/>
<gene>
    <name evidence="1" type="ORF">DSM3645_22896</name>
</gene>
<protein>
    <submittedName>
        <fullName evidence="1">Uncharacterized protein</fullName>
    </submittedName>
</protein>
<dbReference type="EMBL" id="AANZ01000005">
    <property type="protein sequence ID" value="EAQ81289.1"/>
    <property type="molecule type" value="Genomic_DNA"/>
</dbReference>
<reference evidence="1 2" key="1">
    <citation type="submission" date="2006-02" db="EMBL/GenBank/DDBJ databases">
        <authorList>
            <person name="Amann R."/>
            <person name="Ferriera S."/>
            <person name="Johnson J."/>
            <person name="Kravitz S."/>
            <person name="Halpern A."/>
            <person name="Remington K."/>
            <person name="Beeson K."/>
            <person name="Tran B."/>
            <person name="Rogers Y.-H."/>
            <person name="Friedman R."/>
            <person name="Venter J.C."/>
        </authorList>
    </citation>
    <scope>NUCLEOTIDE SEQUENCE [LARGE SCALE GENOMIC DNA]</scope>
    <source>
        <strain evidence="1 2">DSM 3645</strain>
    </source>
</reference>